<name>A0A1R0L021_9PSEU</name>
<comment type="caution">
    <text evidence="1">The sequence shown here is derived from an EMBL/GenBank/DDBJ whole genome shotgun (WGS) entry which is preliminary data.</text>
</comment>
<organism evidence="1 2">
    <name type="scientific">Amycolatopsis coloradensis</name>
    <dbReference type="NCBI Taxonomy" id="76021"/>
    <lineage>
        <taxon>Bacteria</taxon>
        <taxon>Bacillati</taxon>
        <taxon>Actinomycetota</taxon>
        <taxon>Actinomycetes</taxon>
        <taxon>Pseudonocardiales</taxon>
        <taxon>Pseudonocardiaceae</taxon>
        <taxon>Amycolatopsis</taxon>
    </lineage>
</organism>
<dbReference type="EMBL" id="MQUQ01000003">
    <property type="protein sequence ID" value="OLZ55125.1"/>
    <property type="molecule type" value="Genomic_DNA"/>
</dbReference>
<keyword evidence="2" id="KW-1185">Reference proteome</keyword>
<evidence type="ECO:0000313" key="2">
    <source>
        <dbReference type="Proteomes" id="UP000187486"/>
    </source>
</evidence>
<gene>
    <name evidence="1" type="ORF">BS329_03600</name>
</gene>
<evidence type="ECO:0000313" key="1">
    <source>
        <dbReference type="EMBL" id="OLZ55125.1"/>
    </source>
</evidence>
<dbReference type="STRING" id="76021.BS329_03600"/>
<dbReference type="OrthoDB" id="3627176at2"/>
<accession>A0A1R0L021</accession>
<proteinExistence type="predicted"/>
<dbReference type="AlphaFoldDB" id="A0A1R0L021"/>
<sequence length="162" mass="17320">MSTTESIGTPTAQPAPARAAIIGDLYDRTAELPLRDIAARVLEDLVAVQDDDMIHADAEFAVAADESGPQNQIRITITGLPHSDHGTADTPSMDVTRDVFRSAFALASHYNRFVSSPYQLRYLVVIQAVHDSGTVYAEGAGAIGLWDTPPLPAPAEEVLHQG</sequence>
<dbReference type="Proteomes" id="UP000187486">
    <property type="component" value="Unassembled WGS sequence"/>
</dbReference>
<dbReference type="RefSeq" id="WP_076155673.1">
    <property type="nucleotide sequence ID" value="NZ_JBEZVB010000010.1"/>
</dbReference>
<reference evidence="1 2" key="1">
    <citation type="submission" date="2016-01" db="EMBL/GenBank/DDBJ databases">
        <title>Amycolatopsis coloradensis genome sequencing and assembly.</title>
        <authorList>
            <person name="Mayilraj S."/>
        </authorList>
    </citation>
    <scope>NUCLEOTIDE SEQUENCE [LARGE SCALE GENOMIC DNA]</scope>
    <source>
        <strain evidence="1 2">DSM 44225</strain>
    </source>
</reference>
<protein>
    <submittedName>
        <fullName evidence="1">Uncharacterized protein</fullName>
    </submittedName>
</protein>